<evidence type="ECO:0000313" key="3">
    <source>
        <dbReference type="Proteomes" id="UP001519863"/>
    </source>
</evidence>
<reference evidence="2 3" key="1">
    <citation type="journal article" date="2013" name="Antonie Van Leeuwenhoek">
        <title>Actinoplanes hulinensis sp. nov., a novel actinomycete isolated from soybean root (Glycine max (L.) Merr).</title>
        <authorList>
            <person name="Shen Y."/>
            <person name="Liu C."/>
            <person name="Wang X."/>
            <person name="Zhao J."/>
            <person name="Jia F."/>
            <person name="Zhang Y."/>
            <person name="Wang L."/>
            <person name="Yang D."/>
            <person name="Xiang W."/>
        </authorList>
    </citation>
    <scope>NUCLEOTIDE SEQUENCE [LARGE SCALE GENOMIC DNA]</scope>
    <source>
        <strain evidence="2 3">NEAU-M9</strain>
    </source>
</reference>
<dbReference type="EMBL" id="JAHXZI010000008">
    <property type="protein sequence ID" value="MBW6435453.1"/>
    <property type="molecule type" value="Genomic_DNA"/>
</dbReference>
<feature type="transmembrane region" description="Helical" evidence="1">
    <location>
        <begin position="103"/>
        <end position="124"/>
    </location>
</feature>
<keyword evidence="3" id="KW-1185">Reference proteome</keyword>
<name>A0ABS7B391_9ACTN</name>
<sequence>MTTLLAVAADLIAIAILTFGVYFPRHRRRDLVAAFLGVNIGVLAVAGVLGSSTVGAGLGLGLFGVLSIIRLRSDEISQHEIAYYFAALALGLIAGLGDVMDVLHLGLMALVVAALVVGDHPALYRRHRNQLLRLDVAHTDEDALRAHLEAVLGGRVTNVVVKQIDMVNDSTLVEVRYVAAAAAAPAGAHLGPRMERVNAR</sequence>
<feature type="transmembrane region" description="Helical" evidence="1">
    <location>
        <begin position="54"/>
        <end position="69"/>
    </location>
</feature>
<organism evidence="2 3">
    <name type="scientific">Actinoplanes hulinensis</name>
    <dbReference type="NCBI Taxonomy" id="1144547"/>
    <lineage>
        <taxon>Bacteria</taxon>
        <taxon>Bacillati</taxon>
        <taxon>Actinomycetota</taxon>
        <taxon>Actinomycetes</taxon>
        <taxon>Micromonosporales</taxon>
        <taxon>Micromonosporaceae</taxon>
        <taxon>Actinoplanes</taxon>
    </lineage>
</organism>
<gene>
    <name evidence="2" type="ORF">KZ829_17075</name>
</gene>
<dbReference type="RefSeq" id="WP_220144895.1">
    <property type="nucleotide sequence ID" value="NZ_JAHXZI010000008.1"/>
</dbReference>
<keyword evidence="1" id="KW-0812">Transmembrane</keyword>
<keyword evidence="1" id="KW-0472">Membrane</keyword>
<proteinExistence type="predicted"/>
<keyword evidence="1" id="KW-1133">Transmembrane helix</keyword>
<accession>A0ABS7B391</accession>
<feature type="transmembrane region" description="Helical" evidence="1">
    <location>
        <begin position="31"/>
        <end position="48"/>
    </location>
</feature>
<comment type="caution">
    <text evidence="2">The sequence shown here is derived from an EMBL/GenBank/DDBJ whole genome shotgun (WGS) entry which is preliminary data.</text>
</comment>
<dbReference type="InterPro" id="IPR032531">
    <property type="entry name" value="DUF4956"/>
</dbReference>
<evidence type="ECO:0000256" key="1">
    <source>
        <dbReference type="SAM" id="Phobius"/>
    </source>
</evidence>
<dbReference type="Pfam" id="PF16316">
    <property type="entry name" value="DUF4956"/>
    <property type="match status" value="1"/>
</dbReference>
<feature type="transmembrane region" description="Helical" evidence="1">
    <location>
        <begin position="6"/>
        <end position="24"/>
    </location>
</feature>
<protein>
    <submittedName>
        <fullName evidence="2">DUF4956 domain-containing protein</fullName>
    </submittedName>
</protein>
<dbReference type="Proteomes" id="UP001519863">
    <property type="component" value="Unassembled WGS sequence"/>
</dbReference>
<evidence type="ECO:0000313" key="2">
    <source>
        <dbReference type="EMBL" id="MBW6435453.1"/>
    </source>
</evidence>
<feature type="transmembrane region" description="Helical" evidence="1">
    <location>
        <begin position="81"/>
        <end position="97"/>
    </location>
</feature>